<dbReference type="RefSeq" id="WP_155439643.1">
    <property type="nucleotide sequence ID" value="NZ_WNLA01000008.1"/>
</dbReference>
<comment type="caution">
    <text evidence="3">The sequence shown here is derived from an EMBL/GenBank/DDBJ whole genome shotgun (WGS) entry which is preliminary data.</text>
</comment>
<gene>
    <name evidence="3" type="ORF">GM668_14375</name>
</gene>
<evidence type="ECO:0000313" key="3">
    <source>
        <dbReference type="EMBL" id="MTW03269.1"/>
    </source>
</evidence>
<dbReference type="Proteomes" id="UP000484015">
    <property type="component" value="Unassembled WGS sequence"/>
</dbReference>
<dbReference type="PROSITE" id="PS51257">
    <property type="entry name" value="PROKAR_LIPOPROTEIN"/>
    <property type="match status" value="1"/>
</dbReference>
<dbReference type="PANTHER" id="PTHR13833:SF71">
    <property type="entry name" value="NHL DOMAIN-CONTAINING PROTEIN"/>
    <property type="match status" value="1"/>
</dbReference>
<dbReference type="AlphaFoldDB" id="A0A6L6Q1G2"/>
<keyword evidence="1" id="KW-0677">Repeat</keyword>
<dbReference type="Gene3D" id="2.120.10.30">
    <property type="entry name" value="TolB, C-terminal domain"/>
    <property type="match status" value="3"/>
</dbReference>
<dbReference type="InterPro" id="IPR001258">
    <property type="entry name" value="NHL_repeat"/>
</dbReference>
<dbReference type="SUPFAM" id="SSF63829">
    <property type="entry name" value="Calcium-dependent phosphotriesterase"/>
    <property type="match status" value="2"/>
</dbReference>
<sequence>MVKRQNWILPGLALAVGAAWLAGCRDAGPAPAVASAMGATPEGWELVAGATMPVPETASGGLRLQGVAGGSDGAVYFTDGNAVRKVGGDGRIVDVAGDREQCGYRDGPGPQARFCGPSGLAVGGDGNLYVADTLNHVIRRIAADGMVSLVAGRPGEGGDSGGAAARARFAYPAGLAAGGNGVLYVADSGNLKVRRIAPDGFVAALPLQPGPEGGAAELVPQGLAVAGDGTLLVTDGSAVLRLPQGGAAAWLEVAQRNAPAGARCDPERCLPRRVLVDSRGGDQPGQRPYAVNVAAAPGGLLVASPSQETLFKVAPDGRAMALAGPAQELEQGFAGVAYDGQGTVYAAAWDGSALFRWGGSGSKGTLSAFAPGRDGPAQQARFTGIANMALDDGGVLYVRDGDRLRRVSGGSVTTLTADGRFTVRDAGAGDTAQFFPGPDLAPAERGGIYAGVDAGVYQIAPGGSIRRVGSRQDAVVQRWWQRLAPGRAAFALQHPVQGLHADRAGNLYSCFGGMLTVVPPSGQAREIRLSAGPGAGGAISEPCGIVAAAPDGALYIAHAFSIARVGPDGALQTVAGQPGKPGYRDGAVRDAAFSAIRAMQFDRDGNAYIADGPLVRRMARSGAVSTVAGRAGGPPGTAATLPRAFGEVMALAVAPNGDLYVASRQAVVRIRGGKPAGAI</sequence>
<evidence type="ECO:0000256" key="2">
    <source>
        <dbReference type="SAM" id="SignalP"/>
    </source>
</evidence>
<accession>A0A6L6Q1G2</accession>
<evidence type="ECO:0008006" key="5">
    <source>
        <dbReference type="Google" id="ProtNLM"/>
    </source>
</evidence>
<protein>
    <recommendedName>
        <fullName evidence="5">Gluconolaconase</fullName>
    </recommendedName>
</protein>
<feature type="chain" id="PRO_5026856581" description="Gluconolaconase" evidence="2">
    <location>
        <begin position="22"/>
        <end position="679"/>
    </location>
</feature>
<keyword evidence="4" id="KW-1185">Reference proteome</keyword>
<dbReference type="EMBL" id="WNLA01000008">
    <property type="protein sequence ID" value="MTW03269.1"/>
    <property type="molecule type" value="Genomic_DNA"/>
</dbReference>
<dbReference type="Pfam" id="PF01436">
    <property type="entry name" value="NHL"/>
    <property type="match status" value="2"/>
</dbReference>
<proteinExistence type="predicted"/>
<dbReference type="OrthoDB" id="9774579at2"/>
<keyword evidence="2" id="KW-0732">Signal</keyword>
<organism evidence="3 4">
    <name type="scientific">Pseudoduganella ginsengisoli</name>
    <dbReference type="NCBI Taxonomy" id="1462440"/>
    <lineage>
        <taxon>Bacteria</taxon>
        <taxon>Pseudomonadati</taxon>
        <taxon>Pseudomonadota</taxon>
        <taxon>Betaproteobacteria</taxon>
        <taxon>Burkholderiales</taxon>
        <taxon>Oxalobacteraceae</taxon>
        <taxon>Telluria group</taxon>
        <taxon>Pseudoduganella</taxon>
    </lineage>
</organism>
<dbReference type="InterPro" id="IPR011042">
    <property type="entry name" value="6-blade_b-propeller_TolB-like"/>
</dbReference>
<dbReference type="PANTHER" id="PTHR13833">
    <property type="match status" value="1"/>
</dbReference>
<feature type="signal peptide" evidence="2">
    <location>
        <begin position="1"/>
        <end position="21"/>
    </location>
</feature>
<evidence type="ECO:0000256" key="1">
    <source>
        <dbReference type="ARBA" id="ARBA00022737"/>
    </source>
</evidence>
<reference evidence="3 4" key="1">
    <citation type="submission" date="2019-11" db="EMBL/GenBank/DDBJ databases">
        <title>Type strains purchased from KCTC, JCM and DSMZ.</title>
        <authorList>
            <person name="Lu H."/>
        </authorList>
    </citation>
    <scope>NUCLEOTIDE SEQUENCE [LARGE SCALE GENOMIC DNA]</scope>
    <source>
        <strain evidence="3 4">KCTC 42409</strain>
    </source>
</reference>
<evidence type="ECO:0000313" key="4">
    <source>
        <dbReference type="Proteomes" id="UP000484015"/>
    </source>
</evidence>
<name>A0A6L6Q1G2_9BURK</name>